<accession>A0A0D7BLI0</accession>
<name>A0A0D7BLI0_9AGAR</name>
<gene>
    <name evidence="2" type="ORF">CYLTODRAFT_391085</name>
</gene>
<dbReference type="GO" id="GO:0009251">
    <property type="term" value="P:glucan catabolic process"/>
    <property type="evidence" value="ECO:0007669"/>
    <property type="project" value="TreeGrafter"/>
</dbReference>
<dbReference type="CDD" id="cd22191">
    <property type="entry name" value="DPBB_RlpA_EXP_N-like"/>
    <property type="match status" value="1"/>
</dbReference>
<protein>
    <submittedName>
        <fullName evidence="2">Glycoside hydrolase family 16 protein</fullName>
    </submittedName>
</protein>
<dbReference type="EMBL" id="KN880459">
    <property type="protein sequence ID" value="KIY71080.1"/>
    <property type="molecule type" value="Genomic_DNA"/>
</dbReference>
<dbReference type="PROSITE" id="PS51762">
    <property type="entry name" value="GH16_2"/>
    <property type="match status" value="1"/>
</dbReference>
<keyword evidence="3" id="KW-1185">Reference proteome</keyword>
<dbReference type="SUPFAM" id="SSF50685">
    <property type="entry name" value="Barwin-like endoglucanases"/>
    <property type="match status" value="1"/>
</dbReference>
<dbReference type="SUPFAM" id="SSF49899">
    <property type="entry name" value="Concanavalin A-like lectins/glucanases"/>
    <property type="match status" value="1"/>
</dbReference>
<dbReference type="STRING" id="1314674.A0A0D7BLI0"/>
<keyword evidence="2" id="KW-0378">Hydrolase</keyword>
<dbReference type="InterPro" id="IPR036908">
    <property type="entry name" value="RlpA-like_sf"/>
</dbReference>
<dbReference type="PANTHER" id="PTHR10963">
    <property type="entry name" value="GLYCOSYL HYDROLASE-RELATED"/>
    <property type="match status" value="1"/>
</dbReference>
<proteinExistence type="predicted"/>
<dbReference type="OrthoDB" id="192832at2759"/>
<evidence type="ECO:0000313" key="2">
    <source>
        <dbReference type="EMBL" id="KIY71080.1"/>
    </source>
</evidence>
<reference evidence="2 3" key="1">
    <citation type="journal article" date="2015" name="Fungal Genet. Biol.">
        <title>Evolution of novel wood decay mechanisms in Agaricales revealed by the genome sequences of Fistulina hepatica and Cylindrobasidium torrendii.</title>
        <authorList>
            <person name="Floudas D."/>
            <person name="Held B.W."/>
            <person name="Riley R."/>
            <person name="Nagy L.G."/>
            <person name="Koehler G."/>
            <person name="Ransdell A.S."/>
            <person name="Younus H."/>
            <person name="Chow J."/>
            <person name="Chiniquy J."/>
            <person name="Lipzen A."/>
            <person name="Tritt A."/>
            <person name="Sun H."/>
            <person name="Haridas S."/>
            <person name="LaButti K."/>
            <person name="Ohm R.A."/>
            <person name="Kues U."/>
            <person name="Blanchette R.A."/>
            <person name="Grigoriev I.V."/>
            <person name="Minto R.E."/>
            <person name="Hibbett D.S."/>
        </authorList>
    </citation>
    <scope>NUCLEOTIDE SEQUENCE [LARGE SCALE GENOMIC DNA]</scope>
    <source>
        <strain evidence="2 3">FP15055 ss-10</strain>
    </source>
</reference>
<dbReference type="Pfam" id="PF26113">
    <property type="entry name" value="GH16_XgeA"/>
    <property type="match status" value="1"/>
</dbReference>
<dbReference type="Gene3D" id="2.40.40.10">
    <property type="entry name" value="RlpA-like domain"/>
    <property type="match status" value="1"/>
</dbReference>
<dbReference type="InterPro" id="IPR000757">
    <property type="entry name" value="Beta-glucanase-like"/>
</dbReference>
<feature type="domain" description="GH16" evidence="1">
    <location>
        <begin position="169"/>
        <end position="402"/>
    </location>
</feature>
<organism evidence="2 3">
    <name type="scientific">Cylindrobasidium torrendii FP15055 ss-10</name>
    <dbReference type="NCBI Taxonomy" id="1314674"/>
    <lineage>
        <taxon>Eukaryota</taxon>
        <taxon>Fungi</taxon>
        <taxon>Dikarya</taxon>
        <taxon>Basidiomycota</taxon>
        <taxon>Agaricomycotina</taxon>
        <taxon>Agaricomycetes</taxon>
        <taxon>Agaricomycetidae</taxon>
        <taxon>Agaricales</taxon>
        <taxon>Marasmiineae</taxon>
        <taxon>Physalacriaceae</taxon>
        <taxon>Cylindrobasidium</taxon>
    </lineage>
</organism>
<dbReference type="InterPro" id="IPR050546">
    <property type="entry name" value="Glycosyl_Hydrlase_16"/>
</dbReference>
<dbReference type="GO" id="GO:0004553">
    <property type="term" value="F:hydrolase activity, hydrolyzing O-glycosyl compounds"/>
    <property type="evidence" value="ECO:0007669"/>
    <property type="project" value="InterPro"/>
</dbReference>
<evidence type="ECO:0000313" key="3">
    <source>
        <dbReference type="Proteomes" id="UP000054007"/>
    </source>
</evidence>
<sequence length="487" mass="50359">MKRTPARRSDSVTAYYGYQNNVNGACGWLSTDTDYICGLSSSEVSSSFQDNCGKQVKVTLASDASKTVTCTVTDECANCDLYLSTAAFTALGGSLDAGMLDVTWEYTDGAAAPTTSAASSDEAADDGAKLVGDATSDAAAVTSSPLPAVTSEVYSSVVAASTYSEAATSTYSASTPANTGSTSTDGWKLSTALSGEGLFDFFNFDTGASDNSGAAMYVGRDAGLTYANGDGHAVIAIDSTQYAALRNSIRMTSSETFNVGSLVIVDVQEMPATCGVWPAIWMNGDGVWPFSGEIDIVEGVNTYTQNVVSVHTGSGCSLSSNIVSSLSKAVLKSPHTLDCDATIDTAACGFNMNSKTTYGQPFNAAGGGTYAVSITDAGISFYFWQQGSVPADVYSKTPTPSGWGDADVTIGANDCNIGNNFKNLRLVINTNLGGSFAGGVWAATGNGQDQTCADQTGFSNAYDYVSQVGSAFADAKWVIRSLDVYSQ</sequence>
<dbReference type="InterPro" id="IPR013320">
    <property type="entry name" value="ConA-like_dom_sf"/>
</dbReference>
<dbReference type="Gene3D" id="2.60.120.200">
    <property type="match status" value="1"/>
</dbReference>
<evidence type="ECO:0000259" key="1">
    <source>
        <dbReference type="PROSITE" id="PS51762"/>
    </source>
</evidence>
<dbReference type="AlphaFoldDB" id="A0A0D7BLI0"/>
<dbReference type="PANTHER" id="PTHR10963:SF24">
    <property type="entry name" value="GLYCOSIDASE C21B10.07-RELATED"/>
    <property type="match status" value="1"/>
</dbReference>
<dbReference type="Proteomes" id="UP000054007">
    <property type="component" value="Unassembled WGS sequence"/>
</dbReference>